<gene>
    <name evidence="1" type="ORF">LTRI10_LOCUS19109</name>
</gene>
<evidence type="ECO:0000313" key="1">
    <source>
        <dbReference type="EMBL" id="CAL1377457.1"/>
    </source>
</evidence>
<organism evidence="1 2">
    <name type="scientific">Linum trigynum</name>
    <dbReference type="NCBI Taxonomy" id="586398"/>
    <lineage>
        <taxon>Eukaryota</taxon>
        <taxon>Viridiplantae</taxon>
        <taxon>Streptophyta</taxon>
        <taxon>Embryophyta</taxon>
        <taxon>Tracheophyta</taxon>
        <taxon>Spermatophyta</taxon>
        <taxon>Magnoliopsida</taxon>
        <taxon>eudicotyledons</taxon>
        <taxon>Gunneridae</taxon>
        <taxon>Pentapetalae</taxon>
        <taxon>rosids</taxon>
        <taxon>fabids</taxon>
        <taxon>Malpighiales</taxon>
        <taxon>Linaceae</taxon>
        <taxon>Linum</taxon>
    </lineage>
</organism>
<proteinExistence type="predicted"/>
<dbReference type="AlphaFoldDB" id="A0AAV2DV73"/>
<dbReference type="EMBL" id="OZ034816">
    <property type="protein sequence ID" value="CAL1377457.1"/>
    <property type="molecule type" value="Genomic_DNA"/>
</dbReference>
<accession>A0AAV2DV73</accession>
<reference evidence="1 2" key="1">
    <citation type="submission" date="2024-04" db="EMBL/GenBank/DDBJ databases">
        <authorList>
            <person name="Fracassetti M."/>
        </authorList>
    </citation>
    <scope>NUCLEOTIDE SEQUENCE [LARGE SCALE GENOMIC DNA]</scope>
</reference>
<protein>
    <submittedName>
        <fullName evidence="1">Uncharacterized protein</fullName>
    </submittedName>
</protein>
<sequence length="116" mass="13176">MAWENAQRVMRTRSVNRDRWSSRTLYVVRRLRQLIHHLWGFVITASQAAIQVPSKSAVDDETRRRNAVGEESVSLYLTFAGVGVGFLRQMRVEIWGSHMQSEENDNNGEQSGGGNA</sequence>
<dbReference type="Proteomes" id="UP001497516">
    <property type="component" value="Chromosome 3"/>
</dbReference>
<name>A0AAV2DV73_9ROSI</name>
<keyword evidence="2" id="KW-1185">Reference proteome</keyword>
<evidence type="ECO:0000313" key="2">
    <source>
        <dbReference type="Proteomes" id="UP001497516"/>
    </source>
</evidence>